<keyword evidence="2" id="KW-1185">Reference proteome</keyword>
<protein>
    <recommendedName>
        <fullName evidence="3">Excreted virulence factor EspC, type VII ESX diderm</fullName>
    </recommendedName>
</protein>
<dbReference type="RefSeq" id="WP_191299507.1">
    <property type="nucleotide sequence ID" value="NZ_BNAR01000005.1"/>
</dbReference>
<sequence length="90" mass="9146">MSDGFVVDVAAVRVTAERLDDAGEALGEVVDALGLGSAGDLGPGVTEAADELMRSWEDKVAALRSTLADASAELRSAAAAYRDADELGHG</sequence>
<organism evidence="1 2">
    <name type="scientific">Lentzea cavernae</name>
    <dbReference type="NCBI Taxonomy" id="2020703"/>
    <lineage>
        <taxon>Bacteria</taxon>
        <taxon>Bacillati</taxon>
        <taxon>Actinomycetota</taxon>
        <taxon>Actinomycetes</taxon>
        <taxon>Pseudonocardiales</taxon>
        <taxon>Pseudonocardiaceae</taxon>
        <taxon>Lentzea</taxon>
    </lineage>
</organism>
<proteinExistence type="predicted"/>
<name>A0ABQ3MEV5_9PSEU</name>
<dbReference type="EMBL" id="BNAR01000005">
    <property type="protein sequence ID" value="GHH42846.1"/>
    <property type="molecule type" value="Genomic_DNA"/>
</dbReference>
<comment type="caution">
    <text evidence="1">The sequence shown here is derived from an EMBL/GenBank/DDBJ whole genome shotgun (WGS) entry which is preliminary data.</text>
</comment>
<accession>A0ABQ3MEV5</accession>
<dbReference type="Pfam" id="PF10824">
    <property type="entry name" value="T7SS_ESX_EspC"/>
    <property type="match status" value="1"/>
</dbReference>
<dbReference type="InterPro" id="IPR022536">
    <property type="entry name" value="EspC"/>
</dbReference>
<dbReference type="Proteomes" id="UP000605568">
    <property type="component" value="Unassembled WGS sequence"/>
</dbReference>
<evidence type="ECO:0000313" key="2">
    <source>
        <dbReference type="Proteomes" id="UP000605568"/>
    </source>
</evidence>
<evidence type="ECO:0000313" key="1">
    <source>
        <dbReference type="EMBL" id="GHH42846.1"/>
    </source>
</evidence>
<evidence type="ECO:0008006" key="3">
    <source>
        <dbReference type="Google" id="ProtNLM"/>
    </source>
</evidence>
<reference evidence="2" key="1">
    <citation type="journal article" date="2019" name="Int. J. Syst. Evol. Microbiol.">
        <title>The Global Catalogue of Microorganisms (GCM) 10K type strain sequencing project: providing services to taxonomists for standard genome sequencing and annotation.</title>
        <authorList>
            <consortium name="The Broad Institute Genomics Platform"/>
            <consortium name="The Broad Institute Genome Sequencing Center for Infectious Disease"/>
            <person name="Wu L."/>
            <person name="Ma J."/>
        </authorList>
    </citation>
    <scope>NUCLEOTIDE SEQUENCE [LARGE SCALE GENOMIC DNA]</scope>
    <source>
        <strain evidence="2">CGMCC 4.7367</strain>
    </source>
</reference>
<gene>
    <name evidence="1" type="ORF">GCM10017774_39860</name>
</gene>